<dbReference type="Pfam" id="PF12680">
    <property type="entry name" value="SnoaL_2"/>
    <property type="match status" value="1"/>
</dbReference>
<accession>A0A916Y1D0</accession>
<proteinExistence type="predicted"/>
<keyword evidence="3" id="KW-1185">Reference proteome</keyword>
<protein>
    <recommendedName>
        <fullName evidence="1">SnoaL-like domain-containing protein</fullName>
    </recommendedName>
</protein>
<dbReference type="Gene3D" id="3.10.450.50">
    <property type="match status" value="1"/>
</dbReference>
<evidence type="ECO:0000259" key="1">
    <source>
        <dbReference type="Pfam" id="PF12680"/>
    </source>
</evidence>
<comment type="caution">
    <text evidence="2">The sequence shown here is derived from an EMBL/GenBank/DDBJ whole genome shotgun (WGS) entry which is preliminary data.</text>
</comment>
<name>A0A916Y1D0_9FLAO</name>
<dbReference type="Proteomes" id="UP000625735">
    <property type="component" value="Unassembled WGS sequence"/>
</dbReference>
<dbReference type="SUPFAM" id="SSF54427">
    <property type="entry name" value="NTF2-like"/>
    <property type="match status" value="1"/>
</dbReference>
<evidence type="ECO:0000313" key="2">
    <source>
        <dbReference type="EMBL" id="GGD26696.1"/>
    </source>
</evidence>
<reference evidence="2" key="1">
    <citation type="journal article" date="2014" name="Int. J. Syst. Evol. Microbiol.">
        <title>Complete genome sequence of Corynebacterium casei LMG S-19264T (=DSM 44701T), isolated from a smear-ripened cheese.</title>
        <authorList>
            <consortium name="US DOE Joint Genome Institute (JGI-PGF)"/>
            <person name="Walter F."/>
            <person name="Albersmeier A."/>
            <person name="Kalinowski J."/>
            <person name="Ruckert C."/>
        </authorList>
    </citation>
    <scope>NUCLEOTIDE SEQUENCE</scope>
    <source>
        <strain evidence="2">CGMCC 1.12506</strain>
    </source>
</reference>
<dbReference type="RefSeq" id="WP_188362052.1">
    <property type="nucleotide sequence ID" value="NZ_BMFG01000005.1"/>
</dbReference>
<gene>
    <name evidence="2" type="ORF">GCM10011343_16170</name>
</gene>
<dbReference type="AlphaFoldDB" id="A0A916Y1D0"/>
<feature type="domain" description="SnoaL-like" evidence="1">
    <location>
        <begin position="9"/>
        <end position="109"/>
    </location>
</feature>
<organism evidence="2 3">
    <name type="scientific">Flavobacterium orientale</name>
    <dbReference type="NCBI Taxonomy" id="1756020"/>
    <lineage>
        <taxon>Bacteria</taxon>
        <taxon>Pseudomonadati</taxon>
        <taxon>Bacteroidota</taxon>
        <taxon>Flavobacteriia</taxon>
        <taxon>Flavobacteriales</taxon>
        <taxon>Flavobacteriaceae</taxon>
        <taxon>Flavobacterium</taxon>
    </lineage>
</organism>
<dbReference type="EMBL" id="BMFG01000005">
    <property type="protein sequence ID" value="GGD26696.1"/>
    <property type="molecule type" value="Genomic_DNA"/>
</dbReference>
<sequence length="156" mass="18435">MHSTKELISDFYTAFQQLDAAKMAACYHEDATFLDPAFGKLNHEEVCAMWKMLIERSKGHLKIEFSQIDTNDNYGSVNWIATYHFSKTNRKVRNVIKAKFEFKNGLIYCHKDCFDLWKWSQMALGWKGYLFGWTTFMKQKIQLQARNSLQHYLAKN</sequence>
<dbReference type="InterPro" id="IPR037401">
    <property type="entry name" value="SnoaL-like"/>
</dbReference>
<evidence type="ECO:0000313" key="3">
    <source>
        <dbReference type="Proteomes" id="UP000625735"/>
    </source>
</evidence>
<dbReference type="InterPro" id="IPR032710">
    <property type="entry name" value="NTF2-like_dom_sf"/>
</dbReference>
<reference evidence="2" key="2">
    <citation type="submission" date="2020-09" db="EMBL/GenBank/DDBJ databases">
        <authorList>
            <person name="Sun Q."/>
            <person name="Zhou Y."/>
        </authorList>
    </citation>
    <scope>NUCLEOTIDE SEQUENCE</scope>
    <source>
        <strain evidence="2">CGMCC 1.12506</strain>
    </source>
</reference>